<dbReference type="GO" id="GO:1901982">
    <property type="term" value="F:maltose binding"/>
    <property type="evidence" value="ECO:0007669"/>
    <property type="project" value="TreeGrafter"/>
</dbReference>
<comment type="similarity">
    <text evidence="1">Belongs to the bacterial solute-binding protein 1 family.</text>
</comment>
<keyword evidence="3 4" id="KW-0732">Signal</keyword>
<comment type="caution">
    <text evidence="5">The sequence shown here is derived from an EMBL/GenBank/DDBJ whole genome shotgun (WGS) entry which is preliminary data.</text>
</comment>
<proteinExistence type="inferred from homology"/>
<reference evidence="5 6" key="1">
    <citation type="submission" date="2020-08" db="EMBL/GenBank/DDBJ databases">
        <title>Genomic Encyclopedia of Type Strains, Phase IV (KMG-IV): sequencing the most valuable type-strain genomes for metagenomic binning, comparative biology and taxonomic classification.</title>
        <authorList>
            <person name="Goeker M."/>
        </authorList>
    </citation>
    <scope>NUCLEOTIDE SEQUENCE [LARGE SCALE GENOMIC DNA]</scope>
    <source>
        <strain evidence="5 6">DSM 40141</strain>
    </source>
</reference>
<dbReference type="GO" id="GO:0042956">
    <property type="term" value="P:maltodextrin transmembrane transport"/>
    <property type="evidence" value="ECO:0007669"/>
    <property type="project" value="TreeGrafter"/>
</dbReference>
<dbReference type="EMBL" id="JACHEM010000015">
    <property type="protein sequence ID" value="MBB6438745.1"/>
    <property type="molecule type" value="Genomic_DNA"/>
</dbReference>
<evidence type="ECO:0000256" key="1">
    <source>
        <dbReference type="ARBA" id="ARBA00008520"/>
    </source>
</evidence>
<dbReference type="AlphaFoldDB" id="A0A7X0HJD8"/>
<organism evidence="5 6">
    <name type="scientific">Streptomyces candidus</name>
    <dbReference type="NCBI Taxonomy" id="67283"/>
    <lineage>
        <taxon>Bacteria</taxon>
        <taxon>Bacillati</taxon>
        <taxon>Actinomycetota</taxon>
        <taxon>Actinomycetes</taxon>
        <taxon>Kitasatosporales</taxon>
        <taxon>Streptomycetaceae</taxon>
        <taxon>Streptomyces</taxon>
    </lineage>
</organism>
<evidence type="ECO:0000256" key="4">
    <source>
        <dbReference type="SAM" id="SignalP"/>
    </source>
</evidence>
<dbReference type="SUPFAM" id="SSF53850">
    <property type="entry name" value="Periplasmic binding protein-like II"/>
    <property type="match status" value="1"/>
</dbReference>
<dbReference type="InterPro" id="IPR006059">
    <property type="entry name" value="SBP"/>
</dbReference>
<protein>
    <submittedName>
        <fullName evidence="5">N,N'-diacetylchitobiose transport system substrate-binding protein</fullName>
    </submittedName>
</protein>
<dbReference type="PANTHER" id="PTHR30061:SF50">
    <property type="entry name" value="MALTOSE_MALTODEXTRIN-BINDING PERIPLASMIC PROTEIN"/>
    <property type="match status" value="1"/>
</dbReference>
<evidence type="ECO:0000256" key="2">
    <source>
        <dbReference type="ARBA" id="ARBA00022448"/>
    </source>
</evidence>
<evidence type="ECO:0000256" key="3">
    <source>
        <dbReference type="ARBA" id="ARBA00022729"/>
    </source>
</evidence>
<evidence type="ECO:0000313" key="6">
    <source>
        <dbReference type="Proteomes" id="UP000540423"/>
    </source>
</evidence>
<dbReference type="GO" id="GO:0015768">
    <property type="term" value="P:maltose transport"/>
    <property type="evidence" value="ECO:0007669"/>
    <property type="project" value="TreeGrafter"/>
</dbReference>
<sequence length="430" mass="46455">MPISRPVNCAKKRLLSASAALVMSGVLLAGCGLLPASSDEGTRTVTVWLMKDSASGDFLKRFTEAYEKEHVRTKLDIQIKSWDGIGSQIKKALRGDDPPDVIEVGNTQVAHYADHGGLENLTLESLRDFGSEDWLPGLAEPGKINHAQFGIPWYAANRVVVYRKDLFQQAGVREPRDREEWLTATEKLNTGGRQGIYLAGQDWYTLAGFIWEEGGELAVDAGGRWTGVLHSEAALRGMSFYKELQALGGGPRDADEEKPPQAGVFAQGNVAQIVATPGAAKIIEEKNPALRGKLGFFPVPGKSADKPGAVFTGGSDLVIPERTGQRQAAVEVVQALTDKKWQVDLARTMSYVPNKGSLISEVADEEGVAAMSRGALQGRATPASPKWGDVEANNPIKTYMSQVLGGADPKDAAKRASDRITLTLQRFEEE</sequence>
<evidence type="ECO:0000313" key="5">
    <source>
        <dbReference type="EMBL" id="MBB6438745.1"/>
    </source>
</evidence>
<dbReference type="PANTHER" id="PTHR30061">
    <property type="entry name" value="MALTOSE-BINDING PERIPLASMIC PROTEIN"/>
    <property type="match status" value="1"/>
</dbReference>
<dbReference type="Gene3D" id="3.40.190.10">
    <property type="entry name" value="Periplasmic binding protein-like II"/>
    <property type="match status" value="2"/>
</dbReference>
<keyword evidence="6" id="KW-1185">Reference proteome</keyword>
<keyword evidence="2" id="KW-0813">Transport</keyword>
<name>A0A7X0HJD8_9ACTN</name>
<gene>
    <name evidence="5" type="ORF">HNQ79_005257</name>
</gene>
<dbReference type="Proteomes" id="UP000540423">
    <property type="component" value="Unassembled WGS sequence"/>
</dbReference>
<dbReference type="Pfam" id="PF01547">
    <property type="entry name" value="SBP_bac_1"/>
    <property type="match status" value="1"/>
</dbReference>
<accession>A0A7X0HJD8</accession>
<dbReference type="RefSeq" id="WP_185035122.1">
    <property type="nucleotide sequence ID" value="NZ_BNBN01000012.1"/>
</dbReference>
<feature type="chain" id="PRO_5038362332" evidence="4">
    <location>
        <begin position="30"/>
        <end position="430"/>
    </location>
</feature>
<dbReference type="PROSITE" id="PS51257">
    <property type="entry name" value="PROKAR_LIPOPROTEIN"/>
    <property type="match status" value="1"/>
</dbReference>
<feature type="signal peptide" evidence="4">
    <location>
        <begin position="1"/>
        <end position="29"/>
    </location>
</feature>
<dbReference type="GO" id="GO:0055052">
    <property type="term" value="C:ATP-binding cassette (ABC) transporter complex, substrate-binding subunit-containing"/>
    <property type="evidence" value="ECO:0007669"/>
    <property type="project" value="TreeGrafter"/>
</dbReference>